<evidence type="ECO:0000256" key="10">
    <source>
        <dbReference type="ARBA" id="ARBA00022786"/>
    </source>
</evidence>
<keyword evidence="6" id="KW-0158">Chromosome</keyword>
<dbReference type="GO" id="GO:0005737">
    <property type="term" value="C:cytoplasm"/>
    <property type="evidence" value="ECO:0007669"/>
    <property type="project" value="UniProtKB-SubCell"/>
</dbReference>
<comment type="caution">
    <text evidence="17">The sequence shown here is derived from an EMBL/GenBank/DDBJ whole genome shotgun (WGS) entry which is preliminary data.</text>
</comment>
<evidence type="ECO:0000256" key="3">
    <source>
        <dbReference type="ARBA" id="ARBA00004574"/>
    </source>
</evidence>
<feature type="domain" description="CUE" evidence="16">
    <location>
        <begin position="173"/>
        <end position="216"/>
    </location>
</feature>
<feature type="compositionally biased region" description="Polar residues" evidence="15">
    <location>
        <begin position="965"/>
        <end position="976"/>
    </location>
</feature>
<evidence type="ECO:0000256" key="15">
    <source>
        <dbReference type="SAM" id="MobiDB-lite"/>
    </source>
</evidence>
<dbReference type="GO" id="GO:0003677">
    <property type="term" value="F:DNA binding"/>
    <property type="evidence" value="ECO:0007669"/>
    <property type="project" value="UniProtKB-KW"/>
</dbReference>
<accession>A0A5N6KR02</accession>
<dbReference type="GO" id="GO:0000781">
    <property type="term" value="C:chromosome, telomeric region"/>
    <property type="evidence" value="ECO:0007669"/>
    <property type="project" value="UniProtKB-SubCell"/>
</dbReference>
<evidence type="ECO:0000256" key="1">
    <source>
        <dbReference type="ARBA" id="ARBA00004123"/>
    </source>
</evidence>
<evidence type="ECO:0000256" key="9">
    <source>
        <dbReference type="ARBA" id="ARBA00022763"/>
    </source>
</evidence>
<keyword evidence="7" id="KW-0963">Cytoplasm</keyword>
<evidence type="ECO:0000256" key="8">
    <source>
        <dbReference type="ARBA" id="ARBA00022553"/>
    </source>
</evidence>
<evidence type="ECO:0000256" key="7">
    <source>
        <dbReference type="ARBA" id="ARBA00022490"/>
    </source>
</evidence>
<dbReference type="GO" id="GO:0043130">
    <property type="term" value="F:ubiquitin binding"/>
    <property type="evidence" value="ECO:0007669"/>
    <property type="project" value="InterPro"/>
</dbReference>
<dbReference type="EMBL" id="VIBQ01000010">
    <property type="protein sequence ID" value="KAB8339076.1"/>
    <property type="molecule type" value="Genomic_DNA"/>
</dbReference>
<dbReference type="PANTHER" id="PTHR16308:SF13">
    <property type="entry name" value="PROTEIN LINGERER"/>
    <property type="match status" value="1"/>
</dbReference>
<evidence type="ECO:0000256" key="2">
    <source>
        <dbReference type="ARBA" id="ARBA00004496"/>
    </source>
</evidence>
<feature type="compositionally biased region" description="Gly residues" evidence="15">
    <location>
        <begin position="980"/>
        <end position="990"/>
    </location>
</feature>
<dbReference type="Pfam" id="PF02845">
    <property type="entry name" value="CUE"/>
    <property type="match status" value="1"/>
</dbReference>
<organism evidence="17 18">
    <name type="scientific">Carpinus fangiana</name>
    <dbReference type="NCBI Taxonomy" id="176857"/>
    <lineage>
        <taxon>Eukaryota</taxon>
        <taxon>Viridiplantae</taxon>
        <taxon>Streptophyta</taxon>
        <taxon>Embryophyta</taxon>
        <taxon>Tracheophyta</taxon>
        <taxon>Spermatophyta</taxon>
        <taxon>Magnoliopsida</taxon>
        <taxon>eudicotyledons</taxon>
        <taxon>Gunneridae</taxon>
        <taxon>Pentapetalae</taxon>
        <taxon>rosids</taxon>
        <taxon>fabids</taxon>
        <taxon>Fagales</taxon>
        <taxon>Betulaceae</taxon>
        <taxon>Carpinus</taxon>
    </lineage>
</organism>
<feature type="compositionally biased region" description="Low complexity" evidence="15">
    <location>
        <begin position="766"/>
        <end position="779"/>
    </location>
</feature>
<dbReference type="InterPro" id="IPR003892">
    <property type="entry name" value="CUE"/>
</dbReference>
<keyword evidence="12" id="KW-0238">DNA-binding</keyword>
<feature type="region of interest" description="Disordered" evidence="15">
    <location>
        <begin position="219"/>
        <end position="367"/>
    </location>
</feature>
<dbReference type="InterPro" id="IPR041803">
    <property type="entry name" value="DEF1_CUE"/>
</dbReference>
<feature type="compositionally biased region" description="Polar residues" evidence="15">
    <location>
        <begin position="740"/>
        <end position="765"/>
    </location>
</feature>
<feature type="compositionally biased region" description="Polar residues" evidence="15">
    <location>
        <begin position="661"/>
        <end position="687"/>
    </location>
</feature>
<evidence type="ECO:0000313" key="17">
    <source>
        <dbReference type="EMBL" id="KAB8339076.1"/>
    </source>
</evidence>
<keyword evidence="18" id="KW-1185">Reference proteome</keyword>
<dbReference type="GO" id="GO:0006281">
    <property type="term" value="P:DNA repair"/>
    <property type="evidence" value="ECO:0007669"/>
    <property type="project" value="UniProtKB-KW"/>
</dbReference>
<evidence type="ECO:0000256" key="11">
    <source>
        <dbReference type="ARBA" id="ARBA00022895"/>
    </source>
</evidence>
<keyword evidence="9" id="KW-0227">DNA damage</keyword>
<comment type="subcellular location">
    <subcellularLocation>
        <location evidence="3">Chromosome</location>
        <location evidence="3">Telomere</location>
    </subcellularLocation>
    <subcellularLocation>
        <location evidence="2">Cytoplasm</location>
    </subcellularLocation>
    <subcellularLocation>
        <location evidence="1">Nucleus</location>
    </subcellularLocation>
</comment>
<keyword evidence="13" id="KW-0234">DNA repair</keyword>
<evidence type="ECO:0000313" key="18">
    <source>
        <dbReference type="Proteomes" id="UP000327013"/>
    </source>
</evidence>
<comment type="similarity">
    <text evidence="4">Belongs to the DEF1 family.</text>
</comment>
<evidence type="ECO:0000256" key="6">
    <source>
        <dbReference type="ARBA" id="ARBA00022454"/>
    </source>
</evidence>
<dbReference type="AlphaFoldDB" id="A0A5N6KR02"/>
<evidence type="ECO:0000256" key="4">
    <source>
        <dbReference type="ARBA" id="ARBA00005491"/>
    </source>
</evidence>
<evidence type="ECO:0000256" key="5">
    <source>
        <dbReference type="ARBA" id="ARBA00020536"/>
    </source>
</evidence>
<keyword evidence="11" id="KW-0779">Telomere</keyword>
<feature type="region of interest" description="Disordered" evidence="15">
    <location>
        <begin position="553"/>
        <end position="787"/>
    </location>
</feature>
<feature type="compositionally biased region" description="Low complexity" evidence="15">
    <location>
        <begin position="234"/>
        <end position="248"/>
    </location>
</feature>
<protein>
    <recommendedName>
        <fullName evidence="5">RNA polymerase II degradation factor 1</fullName>
    </recommendedName>
</protein>
<feature type="compositionally biased region" description="Low complexity" evidence="15">
    <location>
        <begin position="624"/>
        <end position="638"/>
    </location>
</feature>
<keyword evidence="8" id="KW-0597">Phosphoprotein</keyword>
<dbReference type="InterPro" id="IPR051833">
    <property type="entry name" value="TC-DDR_regulator"/>
</dbReference>
<feature type="region of interest" description="Disordered" evidence="15">
    <location>
        <begin position="838"/>
        <end position="990"/>
    </location>
</feature>
<dbReference type="PROSITE" id="PS51140">
    <property type="entry name" value="CUE"/>
    <property type="match status" value="1"/>
</dbReference>
<feature type="compositionally biased region" description="Low complexity" evidence="15">
    <location>
        <begin position="316"/>
        <end position="334"/>
    </location>
</feature>
<dbReference type="GO" id="GO:0005634">
    <property type="term" value="C:nucleus"/>
    <property type="evidence" value="ECO:0007669"/>
    <property type="project" value="UniProtKB-SubCell"/>
</dbReference>
<dbReference type="PANTHER" id="PTHR16308">
    <property type="entry name" value="UBIQUITIN ASSOCIATED PROTEIN 2-LIKE/LINGERER"/>
    <property type="match status" value="1"/>
</dbReference>
<evidence type="ECO:0000259" key="16">
    <source>
        <dbReference type="PROSITE" id="PS51140"/>
    </source>
</evidence>
<feature type="region of interest" description="Disordered" evidence="15">
    <location>
        <begin position="131"/>
        <end position="162"/>
    </location>
</feature>
<feature type="compositionally biased region" description="Low complexity" evidence="15">
    <location>
        <begin position="899"/>
        <end position="910"/>
    </location>
</feature>
<reference evidence="17 18" key="1">
    <citation type="submission" date="2019-06" db="EMBL/GenBank/DDBJ databases">
        <title>A chromosomal-level reference genome of Carpinus fangiana (Coryloideae, Betulaceae).</title>
        <authorList>
            <person name="Yang X."/>
            <person name="Wang Z."/>
            <person name="Zhang L."/>
            <person name="Hao G."/>
            <person name="Liu J."/>
            <person name="Yang Y."/>
        </authorList>
    </citation>
    <scope>NUCLEOTIDE SEQUENCE [LARGE SCALE GENOMIC DNA]</scope>
    <source>
        <strain evidence="17">Cfa_2016G</strain>
        <tissue evidence="17">Leaf</tissue>
    </source>
</reference>
<dbReference type="Proteomes" id="UP000327013">
    <property type="component" value="Unassembled WGS sequence"/>
</dbReference>
<name>A0A5N6KR02_9ROSI</name>
<feature type="compositionally biased region" description="Low complexity" evidence="15">
    <location>
        <begin position="282"/>
        <end position="295"/>
    </location>
</feature>
<evidence type="ECO:0000256" key="12">
    <source>
        <dbReference type="ARBA" id="ARBA00023125"/>
    </source>
</evidence>
<proteinExistence type="inferred from homology"/>
<feature type="compositionally biased region" description="Low complexity" evidence="15">
    <location>
        <begin position="576"/>
        <end position="589"/>
    </location>
</feature>
<keyword evidence="10" id="KW-0833">Ubl conjugation pathway</keyword>
<sequence>MSASQYLIFQSSMACVCSESEAKHEKRFFFFSIMKPSTGLCSSCAPCFKSLSNPDVNSTWLITSVTDARLSAAAETQPKAASLARRKPSLGPVQRPVKTPRVASHAYISPIHFHQFSSCCLVSPVRGAGRAGRGGFASRGGPRSHGRTNGTAADSKPPVSLDEQGELGQLKKQYMTELVTLKELFSDWTDDDLVFALQETDGDLETTIERISEGHVSRFADVVKPREKSRAPKETAATTTEKGASGSVRGRGRGGAESSRGGRGRGGSDRGRTASRGGRGGAVAAARTAAATASVPTTESTGWGEPNPVATTGAESAWDTPAAADSAAWGQSAATNDAWGAPASTDKAAASTEDKKSSVIPQGSKKSWASMLAPPKVAPAVPKVAVSAAPVKQPQPEIPITTDAPSNLAAGTDTAPIVLPPEETEDANLAAQTGLYQRMPSGTNSIDLTPPKDRLTEDNLEALPDASVPPATDTVASTRDAASAVGSNTPSFAAQQAAQPIGRPPVGGYATTAWRATGTPGRSVSYQRRLLEQQEAVVMPGNHAVDRAAVQFGSMGLDDDTKPADFDDDREDTETRAQPPQQSPAQPRASLPPAPQQQTAPPEAALHDGAPTPKQAPGLPPPMGQQQQIAGQSYGQYGRYAPGLGQDQTGPAQKPYDPFSGQLSYPQGQGEQNLYPGQSQPPTSAAPTSLAGADYNTSQYGGQDQRGAYNNYYGGSYGQQDQAQPPQRSTSGLGAADSGYGTQQSQSRFGEAQGSGNNTPAPSTSAQQGMGHQQPPQGAGQHGQGYGYGNPYYGSSYYGNYMNQVRGSQPLTRSTRTEALTRTQYPAQYGGYNQQGYGGPYGGGKGNISHQGFGMPPQGSHEYSSSPANAGGFGQNAAQGGRDSAFGSGLNDQYTRTGSAQASQAPSQPAGFGGATDAYGRSPSGFGSHGQYGQASSAAADESIKALDSKTGPSPALGQPGRTGSAMNSSAQGSQSGYAPPGGQGFGGGYQNHLNHLGYNQYGSQHGGLGGLGAQHSGSSQSHQSGSFSGGGYGGYNSQYGSYGRGGWGGNYGH</sequence>
<feature type="compositionally biased region" description="Low complexity" evidence="15">
    <location>
        <begin position="707"/>
        <end position="724"/>
    </location>
</feature>
<evidence type="ECO:0000256" key="14">
    <source>
        <dbReference type="ARBA" id="ARBA00023242"/>
    </source>
</evidence>
<evidence type="ECO:0000256" key="13">
    <source>
        <dbReference type="ARBA" id="ARBA00023204"/>
    </source>
</evidence>
<feature type="compositionally biased region" description="Basic and acidic residues" evidence="15">
    <location>
        <begin position="219"/>
        <end position="233"/>
    </location>
</feature>
<dbReference type="CDD" id="cd14368">
    <property type="entry name" value="CUE_DEF1_like"/>
    <property type="match status" value="1"/>
</dbReference>
<gene>
    <name evidence="17" type="ORF">FH972_022012</name>
</gene>
<keyword evidence="14" id="KW-0539">Nucleus</keyword>
<dbReference type="OrthoDB" id="5396806at2759"/>